<name>A0A4Y2BR41_ARAVE</name>
<accession>A0A4Y2BR41</accession>
<comment type="caution">
    <text evidence="1">The sequence shown here is derived from an EMBL/GenBank/DDBJ whole genome shotgun (WGS) entry which is preliminary data.</text>
</comment>
<dbReference type="AlphaFoldDB" id="A0A4Y2BR41"/>
<dbReference type="Proteomes" id="UP000499080">
    <property type="component" value="Unassembled WGS sequence"/>
</dbReference>
<organism evidence="1 2">
    <name type="scientific">Araneus ventricosus</name>
    <name type="common">Orbweaver spider</name>
    <name type="synonym">Epeira ventricosa</name>
    <dbReference type="NCBI Taxonomy" id="182803"/>
    <lineage>
        <taxon>Eukaryota</taxon>
        <taxon>Metazoa</taxon>
        <taxon>Ecdysozoa</taxon>
        <taxon>Arthropoda</taxon>
        <taxon>Chelicerata</taxon>
        <taxon>Arachnida</taxon>
        <taxon>Araneae</taxon>
        <taxon>Araneomorphae</taxon>
        <taxon>Entelegynae</taxon>
        <taxon>Araneoidea</taxon>
        <taxon>Araneidae</taxon>
        <taxon>Araneus</taxon>
    </lineage>
</organism>
<keyword evidence="2" id="KW-1185">Reference proteome</keyword>
<reference evidence="1 2" key="1">
    <citation type="journal article" date="2019" name="Sci. Rep.">
        <title>Orb-weaving spider Araneus ventricosus genome elucidates the spidroin gene catalogue.</title>
        <authorList>
            <person name="Kono N."/>
            <person name="Nakamura H."/>
            <person name="Ohtoshi R."/>
            <person name="Moran D.A.P."/>
            <person name="Shinohara A."/>
            <person name="Yoshida Y."/>
            <person name="Fujiwara M."/>
            <person name="Mori M."/>
            <person name="Tomita M."/>
            <person name="Arakawa K."/>
        </authorList>
    </citation>
    <scope>NUCLEOTIDE SEQUENCE [LARGE SCALE GENOMIC DNA]</scope>
</reference>
<protein>
    <submittedName>
        <fullName evidence="1">Uncharacterized protein</fullName>
    </submittedName>
</protein>
<dbReference type="EMBL" id="BGPR01000104">
    <property type="protein sequence ID" value="GBL94660.1"/>
    <property type="molecule type" value="Genomic_DNA"/>
</dbReference>
<gene>
    <name evidence="1" type="ORF">AVEN_83976_1</name>
</gene>
<sequence length="70" mass="8288">MSRYLPLHSSVPEEEILNPMDLSLTMYSVDTASSVEFSLELMIHLSHYRDRPRCPRGRYHEYVHEKPPDK</sequence>
<evidence type="ECO:0000313" key="1">
    <source>
        <dbReference type="EMBL" id="GBL94660.1"/>
    </source>
</evidence>
<proteinExistence type="predicted"/>
<evidence type="ECO:0000313" key="2">
    <source>
        <dbReference type="Proteomes" id="UP000499080"/>
    </source>
</evidence>